<dbReference type="AlphaFoldDB" id="A0A0G4IEC2"/>
<feature type="transmembrane region" description="Helical" evidence="1">
    <location>
        <begin position="90"/>
        <end position="112"/>
    </location>
</feature>
<keyword evidence="1" id="KW-0472">Membrane</keyword>
<protein>
    <submittedName>
        <fullName evidence="2">Uncharacterized protein</fullName>
    </submittedName>
</protein>
<organism evidence="2">
    <name type="scientific">Chromera velia CCMP2878</name>
    <dbReference type="NCBI Taxonomy" id="1169474"/>
    <lineage>
        <taxon>Eukaryota</taxon>
        <taxon>Sar</taxon>
        <taxon>Alveolata</taxon>
        <taxon>Colpodellida</taxon>
        <taxon>Chromeraceae</taxon>
        <taxon>Chromera</taxon>
    </lineage>
</organism>
<gene>
    <name evidence="2" type="ORF">Cvel_13697</name>
</gene>
<evidence type="ECO:0000313" key="2">
    <source>
        <dbReference type="EMBL" id="CEM55620.1"/>
    </source>
</evidence>
<proteinExistence type="predicted"/>
<sequence length="260" mass="29302">MPAMAIKRSSSDSCIELHESIVSSSNREHAEQSERKQLTTLEHLVSAYVFPIFLIISFSVGNAALVLCVLTRKGPTELPTFFASTELNILCQYAASTLMFYQCCSHFLYLFINPPGTGGLLLQISQNDSNGMTASFWWIIFQLHKTADCMLHVLGFSLLSFPHRLDHLIAFAKHFAKYQKLCPFVPWDFLDFHVINHLNVGDIIDALAHTASGLVWAGWMSFGLGTLMFPTVRLALFAYLELVAPSIAAWHKKKNDFHFR</sequence>
<keyword evidence="1" id="KW-1133">Transmembrane helix</keyword>
<dbReference type="EMBL" id="CDMZ01005894">
    <property type="protein sequence ID" value="CEM55620.1"/>
    <property type="molecule type" value="Genomic_DNA"/>
</dbReference>
<accession>A0A0G4IEC2</accession>
<name>A0A0G4IEC2_9ALVE</name>
<reference evidence="2" key="1">
    <citation type="submission" date="2014-11" db="EMBL/GenBank/DDBJ databases">
        <authorList>
            <person name="Otto D Thomas"/>
            <person name="Naeem Raeece"/>
        </authorList>
    </citation>
    <scope>NUCLEOTIDE SEQUENCE</scope>
</reference>
<keyword evidence="1" id="KW-0812">Transmembrane</keyword>
<dbReference type="VEuPathDB" id="CryptoDB:Cvel_13697"/>
<evidence type="ECO:0000256" key="1">
    <source>
        <dbReference type="SAM" id="Phobius"/>
    </source>
</evidence>
<feature type="transmembrane region" description="Helical" evidence="1">
    <location>
        <begin position="48"/>
        <end position="70"/>
    </location>
</feature>